<keyword evidence="1" id="KW-0812">Transmembrane</keyword>
<comment type="caution">
    <text evidence="2">The sequence shown here is derived from an EMBL/GenBank/DDBJ whole genome shotgun (WGS) entry which is preliminary data.</text>
</comment>
<dbReference type="PANTHER" id="PTHR30354">
    <property type="entry name" value="GNT FAMILY GLUCONATE TRANSPORTER"/>
    <property type="match status" value="1"/>
</dbReference>
<dbReference type="NCBIfam" id="TIGR00791">
    <property type="entry name" value="gntP"/>
    <property type="match status" value="1"/>
</dbReference>
<feature type="transmembrane region" description="Helical" evidence="1">
    <location>
        <begin position="420"/>
        <end position="445"/>
    </location>
</feature>
<keyword evidence="3" id="KW-1185">Reference proteome</keyword>
<feature type="transmembrane region" description="Helical" evidence="1">
    <location>
        <begin position="358"/>
        <end position="378"/>
    </location>
</feature>
<dbReference type="NCBIfam" id="NF007781">
    <property type="entry name" value="PRK10472.1"/>
    <property type="match status" value="1"/>
</dbReference>
<name>A0ABW1VNS7_9GAMM</name>
<feature type="transmembrane region" description="Helical" evidence="1">
    <location>
        <begin position="384"/>
        <end position="408"/>
    </location>
</feature>
<dbReference type="Proteomes" id="UP001596215">
    <property type="component" value="Unassembled WGS sequence"/>
</dbReference>
<feature type="transmembrane region" description="Helical" evidence="1">
    <location>
        <begin position="100"/>
        <end position="133"/>
    </location>
</feature>
<keyword evidence="1" id="KW-0472">Membrane</keyword>
<dbReference type="RefSeq" id="WP_212707430.1">
    <property type="nucleotide sequence ID" value="NZ_BAAAFW010000058.1"/>
</dbReference>
<feature type="transmembrane region" description="Helical" evidence="1">
    <location>
        <begin position="28"/>
        <end position="47"/>
    </location>
</feature>
<reference evidence="3" key="1">
    <citation type="journal article" date="2019" name="Int. J. Syst. Evol. Microbiol.">
        <title>The Global Catalogue of Microorganisms (GCM) 10K type strain sequencing project: providing services to taxonomists for standard genome sequencing and annotation.</title>
        <authorList>
            <consortium name="The Broad Institute Genomics Platform"/>
            <consortium name="The Broad Institute Genome Sequencing Center for Infectious Disease"/>
            <person name="Wu L."/>
            <person name="Ma J."/>
        </authorList>
    </citation>
    <scope>NUCLEOTIDE SEQUENCE [LARGE SCALE GENOMIC DNA]</scope>
    <source>
        <strain evidence="3">CGMCC 4.1530</strain>
    </source>
</reference>
<feature type="transmembrane region" description="Helical" evidence="1">
    <location>
        <begin position="140"/>
        <end position="159"/>
    </location>
</feature>
<dbReference type="PANTHER" id="PTHR30354:SF8">
    <property type="entry name" value="LOW-AFFINITY GLUCONATE TRANSPORTER"/>
    <property type="match status" value="1"/>
</dbReference>
<dbReference type="EMBL" id="JBHSUC010000004">
    <property type="protein sequence ID" value="MFC6361545.1"/>
    <property type="molecule type" value="Genomic_DNA"/>
</dbReference>
<evidence type="ECO:0000256" key="1">
    <source>
        <dbReference type="SAM" id="Phobius"/>
    </source>
</evidence>
<protein>
    <submittedName>
        <fullName evidence="2">Gluconate transporter</fullName>
    </submittedName>
</protein>
<accession>A0ABW1VNS7</accession>
<keyword evidence="1" id="KW-1133">Transmembrane helix</keyword>
<sequence length="446" mass="46113">MSTATLVLTAAGSVLLLLLLVMKARMHAFVALMLVSVGAGIMSGMPLEKITEAMQAGMGGTLGFLAIVVGLGAMFGKILHETGAVDQIAIRMLKTFGEKRAHYAMGIAGFICALPLFFEVAIVLLISIAFAVARRTGGNLVRLVIPLFAGVAAAAAFVLPGPAPMLVAAQMHADFGWMILLGLCAAIPGMLIAGPLFGSFISRHVHFSLPEDDVPPPAGTHQLPSFGFSISLILFPLVLVGLKTIGAHFVTQGSSLDHLLEFIGHPFIAILLACLITIYGLAYRQGMDKTRIMQICGEALQPAGIILLVIGAGGVFKQVLVDSGVGPALGDAVAGAGMPVAVACFILAGVVRIIQGSATVACLTAVGLIMPVITPLHYSGAQLAALSVCIGGGSIICSHVNDAGFWLFGRFTGASEAQTLKTWTLMETILGTTGGVIGMIAFWLLS</sequence>
<feature type="transmembrane region" description="Helical" evidence="1">
    <location>
        <begin position="332"/>
        <end position="351"/>
    </location>
</feature>
<feature type="transmembrane region" description="Helical" evidence="1">
    <location>
        <begin position="303"/>
        <end position="320"/>
    </location>
</feature>
<feature type="transmembrane region" description="Helical" evidence="1">
    <location>
        <begin position="262"/>
        <end position="282"/>
    </location>
</feature>
<feature type="transmembrane region" description="Helical" evidence="1">
    <location>
        <begin position="59"/>
        <end position="80"/>
    </location>
</feature>
<feature type="transmembrane region" description="Helical" evidence="1">
    <location>
        <begin position="223"/>
        <end position="242"/>
    </location>
</feature>
<evidence type="ECO:0000313" key="2">
    <source>
        <dbReference type="EMBL" id="MFC6361545.1"/>
    </source>
</evidence>
<feature type="transmembrane region" description="Helical" evidence="1">
    <location>
        <begin position="179"/>
        <end position="202"/>
    </location>
</feature>
<organism evidence="2 3">
    <name type="scientific">Tatumella punctata</name>
    <dbReference type="NCBI Taxonomy" id="399969"/>
    <lineage>
        <taxon>Bacteria</taxon>
        <taxon>Pseudomonadati</taxon>
        <taxon>Pseudomonadota</taxon>
        <taxon>Gammaproteobacteria</taxon>
        <taxon>Enterobacterales</taxon>
        <taxon>Erwiniaceae</taxon>
        <taxon>Tatumella</taxon>
    </lineage>
</organism>
<dbReference type="PIRSF" id="PIRSF002746">
    <property type="entry name" value="Gluconate_transporter"/>
    <property type="match status" value="1"/>
</dbReference>
<gene>
    <name evidence="2" type="primary">gntU</name>
    <name evidence="2" type="ORF">ACFP73_05435</name>
</gene>
<dbReference type="InterPro" id="IPR003474">
    <property type="entry name" value="Glcn_transporter"/>
</dbReference>
<evidence type="ECO:0000313" key="3">
    <source>
        <dbReference type="Proteomes" id="UP001596215"/>
    </source>
</evidence>
<proteinExistence type="predicted"/>
<dbReference type="Pfam" id="PF02447">
    <property type="entry name" value="GntP_permease"/>
    <property type="match status" value="1"/>
</dbReference>
<feature type="transmembrane region" description="Helical" evidence="1">
    <location>
        <begin position="5"/>
        <end position="22"/>
    </location>
</feature>